<dbReference type="GO" id="GO:0006310">
    <property type="term" value="P:DNA recombination"/>
    <property type="evidence" value="ECO:0007669"/>
    <property type="project" value="UniProtKB-KW"/>
</dbReference>
<sequence>MAGAERGTYGRERTKLTQVHVKRAKGLIAREALEGRGFDFVDTECQGLVLRVTRRSGTWLLKRRTGTVTLGDMDDLPVASARVAADEVRSAERRGLTKSQVAFELNVFSQVSARGIGTEQALDIAFTKPHPDDPPEMSDEERRRRGPWEWRDLVDLFLEMKLPTLKGRWKTQYERHLRRTLGAGFPMKRVDMVDLADLVKMRDMVAKAHTMSAAADSVEATKAALDWAWRHHAPRAGLAKVEFPWWRERLTVEYASGTREHTPTIEELARTLVLAERHKALGGTAKETGPGMLAALWAVVLTGQRAGALTGTLRATTRDWPERPGWKIWTWTAAEMKGSGRNASPKKRARPHALPIPPEALAALDRVGAPREGVHLFPSRVAGKRSTPVGLTQFMDRLKGKTKAARKGGVTLRPEADLLTANGIRHWTPHDVRRTLPTFLDMERLGGAGSAILAHARKAKGDADEERELAQAITLRHYIHSQRLDLKAEGMHVWVNTILEAVEQERARLGG</sequence>
<reference evidence="4 5" key="1">
    <citation type="submission" date="2019-04" db="EMBL/GenBank/DDBJ databases">
        <authorList>
            <person name="Feng G."/>
            <person name="Zhu H."/>
        </authorList>
    </citation>
    <scope>NUCLEOTIDE SEQUENCE [LARGE SCALE GENOMIC DNA]</scope>
    <source>
        <strain evidence="4 5">6HR-1</strain>
    </source>
</reference>
<evidence type="ECO:0000256" key="3">
    <source>
        <dbReference type="ARBA" id="ARBA00023172"/>
    </source>
</evidence>
<keyword evidence="3" id="KW-0233">DNA recombination</keyword>
<evidence type="ECO:0000256" key="2">
    <source>
        <dbReference type="ARBA" id="ARBA00022908"/>
    </source>
</evidence>
<comment type="caution">
    <text evidence="4">The sequence shown here is derived from an EMBL/GenBank/DDBJ whole genome shotgun (WGS) entry which is preliminary data.</text>
</comment>
<evidence type="ECO:0000256" key="1">
    <source>
        <dbReference type="ARBA" id="ARBA00008857"/>
    </source>
</evidence>
<dbReference type="RefSeq" id="WP_135418808.1">
    <property type="nucleotide sequence ID" value="NZ_SRLB01000031.1"/>
</dbReference>
<accession>A0A4Z0NHS1</accession>
<comment type="similarity">
    <text evidence="1">Belongs to the 'phage' integrase family.</text>
</comment>
<dbReference type="Gene3D" id="1.10.443.10">
    <property type="entry name" value="Intergrase catalytic core"/>
    <property type="match status" value="1"/>
</dbReference>
<dbReference type="OrthoDB" id="7615137at2"/>
<dbReference type="InterPro" id="IPR013762">
    <property type="entry name" value="Integrase-like_cat_sf"/>
</dbReference>
<dbReference type="GO" id="GO:0003677">
    <property type="term" value="F:DNA binding"/>
    <property type="evidence" value="ECO:0007669"/>
    <property type="project" value="InterPro"/>
</dbReference>
<keyword evidence="2" id="KW-0229">DNA integration</keyword>
<dbReference type="PANTHER" id="PTHR30629:SF2">
    <property type="entry name" value="PROPHAGE INTEGRASE INTS-RELATED"/>
    <property type="match status" value="1"/>
</dbReference>
<evidence type="ECO:0000313" key="4">
    <source>
        <dbReference type="EMBL" id="TGD95251.1"/>
    </source>
</evidence>
<proteinExistence type="inferred from homology"/>
<dbReference type="Proteomes" id="UP000297535">
    <property type="component" value="Unassembled WGS sequence"/>
</dbReference>
<dbReference type="AlphaFoldDB" id="A0A4Z0NHS1"/>
<dbReference type="GO" id="GO:0015074">
    <property type="term" value="P:DNA integration"/>
    <property type="evidence" value="ECO:0007669"/>
    <property type="project" value="UniProtKB-KW"/>
</dbReference>
<name>A0A4Z0NHS1_9HYPH</name>
<evidence type="ECO:0008006" key="6">
    <source>
        <dbReference type="Google" id="ProtNLM"/>
    </source>
</evidence>
<dbReference type="EMBL" id="SRLB01000031">
    <property type="protein sequence ID" value="TGD95251.1"/>
    <property type="molecule type" value="Genomic_DNA"/>
</dbReference>
<keyword evidence="5" id="KW-1185">Reference proteome</keyword>
<dbReference type="InterPro" id="IPR011010">
    <property type="entry name" value="DNA_brk_join_enz"/>
</dbReference>
<organism evidence="4 5">
    <name type="scientific">Methylobacterium nonmethylotrophicum</name>
    <dbReference type="NCBI Taxonomy" id="1141884"/>
    <lineage>
        <taxon>Bacteria</taxon>
        <taxon>Pseudomonadati</taxon>
        <taxon>Pseudomonadota</taxon>
        <taxon>Alphaproteobacteria</taxon>
        <taxon>Hyphomicrobiales</taxon>
        <taxon>Methylobacteriaceae</taxon>
        <taxon>Methylobacterium</taxon>
    </lineage>
</organism>
<dbReference type="SUPFAM" id="SSF56349">
    <property type="entry name" value="DNA breaking-rejoining enzymes"/>
    <property type="match status" value="1"/>
</dbReference>
<dbReference type="InterPro" id="IPR050808">
    <property type="entry name" value="Phage_Integrase"/>
</dbReference>
<dbReference type="PANTHER" id="PTHR30629">
    <property type="entry name" value="PROPHAGE INTEGRASE"/>
    <property type="match status" value="1"/>
</dbReference>
<protein>
    <recommendedName>
        <fullName evidence="6">Integrase DNA-binding domain-containing protein</fullName>
    </recommendedName>
</protein>
<gene>
    <name evidence="4" type="ORF">EU555_28720</name>
</gene>
<evidence type="ECO:0000313" key="5">
    <source>
        <dbReference type="Proteomes" id="UP000297535"/>
    </source>
</evidence>